<name>A0AAV2TFC7_CALDB</name>
<dbReference type="InterPro" id="IPR002502">
    <property type="entry name" value="Amidase_domain"/>
</dbReference>
<dbReference type="PANTHER" id="PTHR11022:SF41">
    <property type="entry name" value="PEPTIDOGLYCAN-RECOGNITION PROTEIN LC-RELATED"/>
    <property type="match status" value="1"/>
</dbReference>
<dbReference type="SMART" id="SM00644">
    <property type="entry name" value="Ami_2"/>
    <property type="match status" value="1"/>
</dbReference>
<evidence type="ECO:0000313" key="5">
    <source>
        <dbReference type="EMBL" id="CAL5135001.1"/>
    </source>
</evidence>
<evidence type="ECO:0000256" key="2">
    <source>
        <dbReference type="ARBA" id="ARBA00022859"/>
    </source>
</evidence>
<feature type="domain" description="Peptidoglycan recognition protein family" evidence="4">
    <location>
        <begin position="78"/>
        <end position="219"/>
    </location>
</feature>
<dbReference type="GO" id="GO:0002376">
    <property type="term" value="P:immune system process"/>
    <property type="evidence" value="ECO:0007669"/>
    <property type="project" value="UniProtKB-KW"/>
</dbReference>
<comment type="caution">
    <text evidence="5">The sequence shown here is derived from an EMBL/GenBank/DDBJ whole genome shotgun (WGS) entry which is preliminary data.</text>
</comment>
<reference evidence="5" key="1">
    <citation type="submission" date="2024-06" db="EMBL/GenBank/DDBJ databases">
        <authorList>
            <person name="Liu X."/>
            <person name="Lenzi L."/>
            <person name="Haldenby T S."/>
            <person name="Uol C."/>
        </authorList>
    </citation>
    <scope>NUCLEOTIDE SEQUENCE</scope>
</reference>
<dbReference type="GO" id="GO:0008745">
    <property type="term" value="F:N-acetylmuramoyl-L-alanine amidase activity"/>
    <property type="evidence" value="ECO:0007669"/>
    <property type="project" value="InterPro"/>
</dbReference>
<accession>A0AAV2TFC7</accession>
<feature type="domain" description="Peptidoglycan recognition protein family" evidence="4">
    <location>
        <begin position="1"/>
        <end position="77"/>
    </location>
</feature>
<dbReference type="PANTHER" id="PTHR11022">
    <property type="entry name" value="PEPTIDOGLYCAN RECOGNITION PROTEIN"/>
    <property type="match status" value="1"/>
</dbReference>
<dbReference type="AlphaFoldDB" id="A0AAV2TFC7"/>
<evidence type="ECO:0008006" key="7">
    <source>
        <dbReference type="Google" id="ProtNLM"/>
    </source>
</evidence>
<protein>
    <recommendedName>
        <fullName evidence="7">Peptidoglycan-recognition protein</fullName>
    </recommendedName>
</protein>
<dbReference type="SMART" id="SM00701">
    <property type="entry name" value="PGRP"/>
    <property type="match status" value="2"/>
</dbReference>
<feature type="domain" description="N-acetylmuramoyl-L-alanine amidase" evidence="3">
    <location>
        <begin position="86"/>
        <end position="225"/>
    </location>
</feature>
<evidence type="ECO:0000259" key="3">
    <source>
        <dbReference type="SMART" id="SM00644"/>
    </source>
</evidence>
<dbReference type="FunFam" id="3.40.80.10:FF:000001">
    <property type="entry name" value="Peptidoglycan recognition protein 1"/>
    <property type="match status" value="1"/>
</dbReference>
<dbReference type="Pfam" id="PF01510">
    <property type="entry name" value="Amidase_2"/>
    <property type="match status" value="2"/>
</dbReference>
<sequence length="241" mass="26251">MNTNKWDDIGYSFLIDGDGVVFQGRGWGVVGAHTKGYNSQGYGIAILGNFATASPSAEALESAKRLIAAGVMANACGVTIVSRSEWGARSPVEETLMFDPKPYAIIHHTATSTCSGNHCKAVMRAIQNFHMDTRGWSDIGYNFLVGADGIVYEGRGWSVLGRHAKGWNNVSYGFSVIGNFMTNRPTQAALKAVRAMIEQAVQSGYLTRTYKVLGHRDVGNTSCPGDEFYEVIKTWPHYGRP</sequence>
<evidence type="ECO:0000313" key="6">
    <source>
        <dbReference type="Proteomes" id="UP001497525"/>
    </source>
</evidence>
<gene>
    <name evidence="5" type="ORF">CDAUBV1_LOCUS9078</name>
</gene>
<comment type="similarity">
    <text evidence="1">Belongs to the N-acetylmuramoyl-L-alanine amidase 2 family.</text>
</comment>
<dbReference type="EMBL" id="CAXLJL010000235">
    <property type="protein sequence ID" value="CAL5135001.1"/>
    <property type="molecule type" value="Genomic_DNA"/>
</dbReference>
<evidence type="ECO:0000256" key="1">
    <source>
        <dbReference type="ARBA" id="ARBA00007553"/>
    </source>
</evidence>
<dbReference type="InterPro" id="IPR036505">
    <property type="entry name" value="Amidase/PGRP_sf"/>
</dbReference>
<dbReference type="GO" id="GO:0008270">
    <property type="term" value="F:zinc ion binding"/>
    <property type="evidence" value="ECO:0007669"/>
    <property type="project" value="InterPro"/>
</dbReference>
<dbReference type="InterPro" id="IPR006619">
    <property type="entry name" value="PGRP_domain_met/bac"/>
</dbReference>
<organism evidence="5 6">
    <name type="scientific">Calicophoron daubneyi</name>
    <name type="common">Rumen fluke</name>
    <name type="synonym">Paramphistomum daubneyi</name>
    <dbReference type="NCBI Taxonomy" id="300641"/>
    <lineage>
        <taxon>Eukaryota</taxon>
        <taxon>Metazoa</taxon>
        <taxon>Spiralia</taxon>
        <taxon>Lophotrochozoa</taxon>
        <taxon>Platyhelminthes</taxon>
        <taxon>Trematoda</taxon>
        <taxon>Digenea</taxon>
        <taxon>Plagiorchiida</taxon>
        <taxon>Pronocephalata</taxon>
        <taxon>Paramphistomoidea</taxon>
        <taxon>Paramphistomidae</taxon>
        <taxon>Calicophoron</taxon>
    </lineage>
</organism>
<dbReference type="GO" id="GO:0009253">
    <property type="term" value="P:peptidoglycan catabolic process"/>
    <property type="evidence" value="ECO:0007669"/>
    <property type="project" value="InterPro"/>
</dbReference>
<dbReference type="Gene3D" id="3.40.80.10">
    <property type="entry name" value="Peptidoglycan recognition protein-like"/>
    <property type="match status" value="2"/>
</dbReference>
<evidence type="ECO:0000259" key="4">
    <source>
        <dbReference type="SMART" id="SM00701"/>
    </source>
</evidence>
<keyword evidence="2" id="KW-0391">Immunity</keyword>
<dbReference type="SUPFAM" id="SSF55846">
    <property type="entry name" value="N-acetylmuramoyl-L-alanine amidase-like"/>
    <property type="match status" value="2"/>
</dbReference>
<dbReference type="Proteomes" id="UP001497525">
    <property type="component" value="Unassembled WGS sequence"/>
</dbReference>
<dbReference type="InterPro" id="IPR015510">
    <property type="entry name" value="PGRP"/>
</dbReference>
<dbReference type="CDD" id="cd06583">
    <property type="entry name" value="PGRP"/>
    <property type="match status" value="2"/>
</dbReference>
<proteinExistence type="inferred from homology"/>